<feature type="signal peptide" evidence="6">
    <location>
        <begin position="1"/>
        <end position="19"/>
    </location>
</feature>
<feature type="transmembrane region" description="Helical" evidence="5">
    <location>
        <begin position="82"/>
        <end position="106"/>
    </location>
</feature>
<evidence type="ECO:0000256" key="1">
    <source>
        <dbReference type="ARBA" id="ARBA00004141"/>
    </source>
</evidence>
<sequence>MIFLSFLFLALRTAQLVFALVVLGLSGHVAATWTHSNSGLSASSSPVPSEVAFMIICSVVAMLSVVYLELAPKFLPSISHPYASISLETTNTLFLFAGSIALAAFLDRLSPTATSSCPFGTSGASSWSGHCINIAAAAAAAALGIVAALLWALSAFLTINDMFKLKHPRMNMTRKLSVFSIHKDNAGKQETV</sequence>
<accession>A0A136JIJ2</accession>
<feature type="transmembrane region" description="Helical" evidence="5">
    <location>
        <begin position="51"/>
        <end position="70"/>
    </location>
</feature>
<keyword evidence="9" id="KW-1185">Reference proteome</keyword>
<dbReference type="Proteomes" id="UP000070501">
    <property type="component" value="Unassembled WGS sequence"/>
</dbReference>
<organism evidence="8 9">
    <name type="scientific">Microdochium bolleyi</name>
    <dbReference type="NCBI Taxonomy" id="196109"/>
    <lineage>
        <taxon>Eukaryota</taxon>
        <taxon>Fungi</taxon>
        <taxon>Dikarya</taxon>
        <taxon>Ascomycota</taxon>
        <taxon>Pezizomycotina</taxon>
        <taxon>Sordariomycetes</taxon>
        <taxon>Xylariomycetidae</taxon>
        <taxon>Xylariales</taxon>
        <taxon>Microdochiaceae</taxon>
        <taxon>Microdochium</taxon>
    </lineage>
</organism>
<dbReference type="OrthoDB" id="2117453at2759"/>
<evidence type="ECO:0000256" key="5">
    <source>
        <dbReference type="SAM" id="Phobius"/>
    </source>
</evidence>
<keyword evidence="2 5" id="KW-0812">Transmembrane</keyword>
<name>A0A136JIJ2_9PEZI</name>
<gene>
    <name evidence="8" type="ORF">Micbo1qcDRAFT_229755</name>
</gene>
<evidence type="ECO:0000259" key="7">
    <source>
        <dbReference type="Pfam" id="PF01284"/>
    </source>
</evidence>
<evidence type="ECO:0000256" key="6">
    <source>
        <dbReference type="SAM" id="SignalP"/>
    </source>
</evidence>
<feature type="chain" id="PRO_5007293824" description="MARVEL domain-containing protein" evidence="6">
    <location>
        <begin position="20"/>
        <end position="192"/>
    </location>
</feature>
<protein>
    <recommendedName>
        <fullName evidence="7">MARVEL domain-containing protein</fullName>
    </recommendedName>
</protein>
<comment type="subcellular location">
    <subcellularLocation>
        <location evidence="1">Membrane</location>
        <topology evidence="1">Multi-pass membrane protein</topology>
    </subcellularLocation>
</comment>
<evidence type="ECO:0000256" key="3">
    <source>
        <dbReference type="ARBA" id="ARBA00022989"/>
    </source>
</evidence>
<dbReference type="InParanoid" id="A0A136JIJ2"/>
<dbReference type="STRING" id="196109.A0A136JIJ2"/>
<feature type="domain" description="MARVEL" evidence="7">
    <location>
        <begin position="9"/>
        <end position="157"/>
    </location>
</feature>
<dbReference type="InterPro" id="IPR008253">
    <property type="entry name" value="Marvel"/>
</dbReference>
<keyword evidence="3 5" id="KW-1133">Transmembrane helix</keyword>
<dbReference type="AlphaFoldDB" id="A0A136JIJ2"/>
<keyword evidence="6" id="KW-0732">Signal</keyword>
<dbReference type="Pfam" id="PF01284">
    <property type="entry name" value="MARVEL"/>
    <property type="match status" value="1"/>
</dbReference>
<dbReference type="EMBL" id="KQ964245">
    <property type="protein sequence ID" value="KXJ96974.1"/>
    <property type="molecule type" value="Genomic_DNA"/>
</dbReference>
<evidence type="ECO:0000313" key="9">
    <source>
        <dbReference type="Proteomes" id="UP000070501"/>
    </source>
</evidence>
<evidence type="ECO:0000256" key="4">
    <source>
        <dbReference type="ARBA" id="ARBA00023136"/>
    </source>
</evidence>
<keyword evidence="4 5" id="KW-0472">Membrane</keyword>
<dbReference type="PANTHER" id="PTHR37451">
    <property type="entry name" value="MARVEL DOMAIN"/>
    <property type="match status" value="1"/>
</dbReference>
<dbReference type="GO" id="GO:0016020">
    <property type="term" value="C:membrane"/>
    <property type="evidence" value="ECO:0007669"/>
    <property type="project" value="UniProtKB-SubCell"/>
</dbReference>
<evidence type="ECO:0000313" key="8">
    <source>
        <dbReference type="EMBL" id="KXJ96974.1"/>
    </source>
</evidence>
<feature type="transmembrane region" description="Helical" evidence="5">
    <location>
        <begin position="134"/>
        <end position="159"/>
    </location>
</feature>
<dbReference type="PANTHER" id="PTHR37451:SF5">
    <property type="entry name" value="MARVEL DOMAIN-CONTAINING PROTEIN"/>
    <property type="match status" value="1"/>
</dbReference>
<reference evidence="9" key="1">
    <citation type="submission" date="2016-02" db="EMBL/GenBank/DDBJ databases">
        <title>Draft genome sequence of Microdochium bolleyi, a fungal endophyte of beachgrass.</title>
        <authorList>
            <consortium name="DOE Joint Genome Institute"/>
            <person name="David A.S."/>
            <person name="May G."/>
            <person name="Haridas S."/>
            <person name="Lim J."/>
            <person name="Wang M."/>
            <person name="Labutti K."/>
            <person name="Lipzen A."/>
            <person name="Barry K."/>
            <person name="Grigoriev I.V."/>
        </authorList>
    </citation>
    <scope>NUCLEOTIDE SEQUENCE [LARGE SCALE GENOMIC DNA]</scope>
    <source>
        <strain evidence="9">J235TASD1</strain>
    </source>
</reference>
<evidence type="ECO:0000256" key="2">
    <source>
        <dbReference type="ARBA" id="ARBA00022692"/>
    </source>
</evidence>
<proteinExistence type="predicted"/>